<comment type="similarity">
    <text evidence="1">Belongs to the alpha-carbonic anhydrase family.</text>
</comment>
<evidence type="ECO:0000313" key="9">
    <source>
        <dbReference type="EMBL" id="CEM06366.1"/>
    </source>
</evidence>
<dbReference type="EMBL" id="CDMY01000366">
    <property type="protein sequence ID" value="CEM06366.1"/>
    <property type="molecule type" value="Genomic_DNA"/>
</dbReference>
<evidence type="ECO:0000256" key="3">
    <source>
        <dbReference type="ARBA" id="ARBA00022723"/>
    </source>
</evidence>
<dbReference type="AlphaFoldDB" id="A0A0G4F3G1"/>
<keyword evidence="4" id="KW-0862">Zinc</keyword>
<dbReference type="InterPro" id="IPR036398">
    <property type="entry name" value="CA_dom_sf"/>
</dbReference>
<name>A0A0G4F3G1_VITBC</name>
<dbReference type="Pfam" id="PF00194">
    <property type="entry name" value="Carb_anhydrase"/>
    <property type="match status" value="1"/>
</dbReference>
<dbReference type="PROSITE" id="PS51144">
    <property type="entry name" value="ALPHA_CA_2"/>
    <property type="match status" value="1"/>
</dbReference>
<sequence>MQQTPISLPDPASIGRSAKALFYRLPPVRNMPVFKTSGTELTLTFPKYIGGFGYDVAFPPSAAYRLYLIRILMPSEHTWQDEERAAEVQLWGRRAGVAPGQTDSIGVASFGVSEGTTASPFLHAVAKDLALHVSDLPHAFREGPLNLSSLFAADDTTMSHDQGVAFFVYNGSLTEEPCCGMVKWFIRATPVRAHAEQLMMLRRFAAQNMTSKPPAMRRPIQPIKCGIPSERVTLVSAVDATSLGKYQHTAKAKAAPPDPMARLSISEVKSATARLKQREDHLKALETEDQDDTSTAESTKTSSWIVDYEGESKPTKARNEYNEVLAELASAEDKLRTIHAQLRRYNERLRCLNQEEDTGRKPWHFEMRVPPHSPIYPVDAGCLADPYCRVDVEEWSPTPPLPARDWQHHPLRANLMQPDLPDLEYPTCVEVVDAPLPQPVHAIERPKEAVVRSDVTSGPT</sequence>
<accession>A0A0G4F3G1</accession>
<evidence type="ECO:0000256" key="7">
    <source>
        <dbReference type="SAM" id="Coils"/>
    </source>
</evidence>
<keyword evidence="3" id="KW-0479">Metal-binding</keyword>
<reference evidence="9 10" key="1">
    <citation type="submission" date="2014-11" db="EMBL/GenBank/DDBJ databases">
        <authorList>
            <person name="Zhu J."/>
            <person name="Qi W."/>
            <person name="Song R."/>
        </authorList>
    </citation>
    <scope>NUCLEOTIDE SEQUENCE [LARGE SCALE GENOMIC DNA]</scope>
</reference>
<evidence type="ECO:0000256" key="4">
    <source>
        <dbReference type="ARBA" id="ARBA00022833"/>
    </source>
</evidence>
<gene>
    <name evidence="9" type="ORF">Vbra_5594</name>
</gene>
<dbReference type="EC" id="4.2.1.1" evidence="2"/>
<feature type="domain" description="Alpha-carbonic anhydrase" evidence="8">
    <location>
        <begin position="1"/>
        <end position="237"/>
    </location>
</feature>
<feature type="coiled-coil region" evidence="7">
    <location>
        <begin position="321"/>
        <end position="355"/>
    </location>
</feature>
<dbReference type="InterPro" id="IPR001148">
    <property type="entry name" value="CA_dom"/>
</dbReference>
<dbReference type="GO" id="GO:0004089">
    <property type="term" value="F:carbonate dehydratase activity"/>
    <property type="evidence" value="ECO:0007669"/>
    <property type="project" value="UniProtKB-EC"/>
</dbReference>
<organism evidence="9 10">
    <name type="scientific">Vitrella brassicaformis (strain CCMP3155)</name>
    <dbReference type="NCBI Taxonomy" id="1169540"/>
    <lineage>
        <taxon>Eukaryota</taxon>
        <taxon>Sar</taxon>
        <taxon>Alveolata</taxon>
        <taxon>Colpodellida</taxon>
        <taxon>Vitrellaceae</taxon>
        <taxon>Vitrella</taxon>
    </lineage>
</organism>
<dbReference type="PANTHER" id="PTHR18952">
    <property type="entry name" value="CARBONIC ANHYDRASE"/>
    <property type="match status" value="1"/>
</dbReference>
<dbReference type="InParanoid" id="A0A0G4F3G1"/>
<dbReference type="VEuPathDB" id="CryptoDB:Vbra_5594"/>
<dbReference type="SUPFAM" id="SSF51069">
    <property type="entry name" value="Carbonic anhydrase"/>
    <property type="match status" value="1"/>
</dbReference>
<evidence type="ECO:0000256" key="5">
    <source>
        <dbReference type="ARBA" id="ARBA00023239"/>
    </source>
</evidence>
<protein>
    <recommendedName>
        <fullName evidence="2">carbonic anhydrase</fullName>
        <ecNumber evidence="2">4.2.1.1</ecNumber>
    </recommendedName>
</protein>
<evidence type="ECO:0000259" key="8">
    <source>
        <dbReference type="PROSITE" id="PS51144"/>
    </source>
</evidence>
<dbReference type="Proteomes" id="UP000041254">
    <property type="component" value="Unassembled WGS sequence"/>
</dbReference>
<evidence type="ECO:0000256" key="1">
    <source>
        <dbReference type="ARBA" id="ARBA00010718"/>
    </source>
</evidence>
<keyword evidence="5" id="KW-0456">Lyase</keyword>
<dbReference type="Gene3D" id="3.10.200.10">
    <property type="entry name" value="Alpha carbonic anhydrase"/>
    <property type="match status" value="1"/>
</dbReference>
<keyword evidence="10" id="KW-1185">Reference proteome</keyword>
<evidence type="ECO:0000313" key="10">
    <source>
        <dbReference type="Proteomes" id="UP000041254"/>
    </source>
</evidence>
<dbReference type="InterPro" id="IPR023561">
    <property type="entry name" value="Carbonic_anhydrase_a-class"/>
</dbReference>
<keyword evidence="7" id="KW-0175">Coiled coil</keyword>
<dbReference type="GO" id="GO:0008270">
    <property type="term" value="F:zinc ion binding"/>
    <property type="evidence" value="ECO:0007669"/>
    <property type="project" value="InterPro"/>
</dbReference>
<proteinExistence type="inferred from homology"/>
<dbReference type="PANTHER" id="PTHR18952:SF265">
    <property type="entry name" value="CARBONIC ANHYDRASE"/>
    <property type="match status" value="1"/>
</dbReference>
<evidence type="ECO:0000256" key="6">
    <source>
        <dbReference type="ARBA" id="ARBA00048348"/>
    </source>
</evidence>
<comment type="catalytic activity">
    <reaction evidence="6">
        <text>hydrogencarbonate + H(+) = CO2 + H2O</text>
        <dbReference type="Rhea" id="RHEA:10748"/>
        <dbReference type="ChEBI" id="CHEBI:15377"/>
        <dbReference type="ChEBI" id="CHEBI:15378"/>
        <dbReference type="ChEBI" id="CHEBI:16526"/>
        <dbReference type="ChEBI" id="CHEBI:17544"/>
        <dbReference type="EC" id="4.2.1.1"/>
    </reaction>
</comment>
<evidence type="ECO:0000256" key="2">
    <source>
        <dbReference type="ARBA" id="ARBA00012925"/>
    </source>
</evidence>